<dbReference type="AlphaFoldDB" id="A0AAE3QVE1"/>
<dbReference type="RefSeq" id="WP_313983445.1">
    <property type="nucleotide sequence ID" value="NZ_JASJOS010000011.1"/>
</dbReference>
<dbReference type="EMBL" id="JASJOS010000011">
    <property type="protein sequence ID" value="MDJ1483504.1"/>
    <property type="molecule type" value="Genomic_DNA"/>
</dbReference>
<evidence type="ECO:0000259" key="4">
    <source>
        <dbReference type="PROSITE" id="PS51898"/>
    </source>
</evidence>
<keyword evidence="2" id="KW-0238">DNA-binding</keyword>
<organism evidence="5 6">
    <name type="scientific">Xanthocytophaga flava</name>
    <dbReference type="NCBI Taxonomy" id="3048013"/>
    <lineage>
        <taxon>Bacteria</taxon>
        <taxon>Pseudomonadati</taxon>
        <taxon>Bacteroidota</taxon>
        <taxon>Cytophagia</taxon>
        <taxon>Cytophagales</taxon>
        <taxon>Rhodocytophagaceae</taxon>
        <taxon>Xanthocytophaga</taxon>
    </lineage>
</organism>
<reference evidence="5" key="1">
    <citation type="submission" date="2023-05" db="EMBL/GenBank/DDBJ databases">
        <authorList>
            <person name="Zhang X."/>
        </authorList>
    </citation>
    <scope>NUCLEOTIDE SEQUENCE</scope>
    <source>
        <strain evidence="5">YF14B1</strain>
    </source>
</reference>
<keyword evidence="3" id="KW-0233">DNA recombination</keyword>
<dbReference type="GO" id="GO:0006310">
    <property type="term" value="P:DNA recombination"/>
    <property type="evidence" value="ECO:0007669"/>
    <property type="project" value="UniProtKB-KW"/>
</dbReference>
<dbReference type="Pfam" id="PF17293">
    <property type="entry name" value="Arm-DNA-bind_5"/>
    <property type="match status" value="1"/>
</dbReference>
<dbReference type="Pfam" id="PF00589">
    <property type="entry name" value="Phage_integrase"/>
    <property type="match status" value="1"/>
</dbReference>
<evidence type="ECO:0000256" key="1">
    <source>
        <dbReference type="ARBA" id="ARBA00008857"/>
    </source>
</evidence>
<sequence>MAVKLRKKTATGGRMSLYLDTIHENQRKKEYLKLYVFKRPKNPLETQHNQETMRLAESIRAKRELELNAAGHGVQVSFKKNIDFIKYFEKYTAEYNKKNLRVVKACLKTFKVYIGKPSIRATEVTPRLCEKFKEYLDLNLAGESPSTYFARFKGVVKQAFKEGHFARNPVEDIKNTRQESLRKDVLTIEEIQALAKAPCNNDQVKRSFLLACYSGLRLVDIRNLEWSNINGNILTFVQTKTEKKSPHKVHLNLNSISMQLLGESKQFHESVFDLPSHTSVLKSLKKWAKDAGVQKHVTFHVARHSFATNLLFYQTDLMTVASLLGHTSTQHTQKYVRVADSMKQQAISRLPEVEL</sequence>
<evidence type="ECO:0000256" key="2">
    <source>
        <dbReference type="ARBA" id="ARBA00023125"/>
    </source>
</evidence>
<dbReference type="Pfam" id="PF13102">
    <property type="entry name" value="Phage_int_SAM_5"/>
    <property type="match status" value="1"/>
</dbReference>
<dbReference type="CDD" id="cd01185">
    <property type="entry name" value="INTN1_C_like"/>
    <property type="match status" value="1"/>
</dbReference>
<name>A0AAE3QVE1_9BACT</name>
<dbReference type="InterPro" id="IPR025269">
    <property type="entry name" value="SAM-like_dom"/>
</dbReference>
<gene>
    <name evidence="5" type="ORF">QNI16_23600</name>
</gene>
<dbReference type="Proteomes" id="UP001241110">
    <property type="component" value="Unassembled WGS sequence"/>
</dbReference>
<evidence type="ECO:0000313" key="5">
    <source>
        <dbReference type="EMBL" id="MDJ1483504.1"/>
    </source>
</evidence>
<evidence type="ECO:0000256" key="3">
    <source>
        <dbReference type="ARBA" id="ARBA00023172"/>
    </source>
</evidence>
<dbReference type="SUPFAM" id="SSF56349">
    <property type="entry name" value="DNA breaking-rejoining enzymes"/>
    <property type="match status" value="1"/>
</dbReference>
<comment type="similarity">
    <text evidence="1">Belongs to the 'phage' integrase family.</text>
</comment>
<dbReference type="PANTHER" id="PTHR30349:SF64">
    <property type="entry name" value="PROPHAGE INTEGRASE INTD-RELATED"/>
    <property type="match status" value="1"/>
</dbReference>
<dbReference type="InterPro" id="IPR035386">
    <property type="entry name" value="Arm-DNA-bind_5"/>
</dbReference>
<dbReference type="InterPro" id="IPR013762">
    <property type="entry name" value="Integrase-like_cat_sf"/>
</dbReference>
<dbReference type="InterPro" id="IPR010998">
    <property type="entry name" value="Integrase_recombinase_N"/>
</dbReference>
<dbReference type="InterPro" id="IPR050090">
    <property type="entry name" value="Tyrosine_recombinase_XerCD"/>
</dbReference>
<dbReference type="PROSITE" id="PS51898">
    <property type="entry name" value="TYR_RECOMBINASE"/>
    <property type="match status" value="1"/>
</dbReference>
<dbReference type="InterPro" id="IPR011010">
    <property type="entry name" value="DNA_brk_join_enz"/>
</dbReference>
<feature type="domain" description="Tyr recombinase" evidence="4">
    <location>
        <begin position="181"/>
        <end position="348"/>
    </location>
</feature>
<accession>A0AAE3QVE1</accession>
<protein>
    <submittedName>
        <fullName evidence="5">Site-specific integrase</fullName>
    </submittedName>
</protein>
<dbReference type="Gene3D" id="1.10.150.130">
    <property type="match status" value="1"/>
</dbReference>
<evidence type="ECO:0000313" key="6">
    <source>
        <dbReference type="Proteomes" id="UP001241110"/>
    </source>
</evidence>
<dbReference type="GO" id="GO:0015074">
    <property type="term" value="P:DNA integration"/>
    <property type="evidence" value="ECO:0007669"/>
    <property type="project" value="InterPro"/>
</dbReference>
<dbReference type="InterPro" id="IPR002104">
    <property type="entry name" value="Integrase_catalytic"/>
</dbReference>
<proteinExistence type="inferred from homology"/>
<comment type="caution">
    <text evidence="5">The sequence shown here is derived from an EMBL/GenBank/DDBJ whole genome shotgun (WGS) entry which is preliminary data.</text>
</comment>
<dbReference type="GO" id="GO:0003677">
    <property type="term" value="F:DNA binding"/>
    <property type="evidence" value="ECO:0007669"/>
    <property type="project" value="UniProtKB-KW"/>
</dbReference>
<dbReference type="PANTHER" id="PTHR30349">
    <property type="entry name" value="PHAGE INTEGRASE-RELATED"/>
    <property type="match status" value="1"/>
</dbReference>
<dbReference type="Gene3D" id="1.10.443.10">
    <property type="entry name" value="Intergrase catalytic core"/>
    <property type="match status" value="1"/>
</dbReference>